<proteinExistence type="predicted"/>
<evidence type="ECO:0000313" key="1">
    <source>
        <dbReference type="EMBL" id="CAG9934224.1"/>
    </source>
</evidence>
<organism evidence="1 2">
    <name type="scientific">Candidatus Nitrotoga arctica</name>
    <dbReference type="NCBI Taxonomy" id="453162"/>
    <lineage>
        <taxon>Bacteria</taxon>
        <taxon>Pseudomonadati</taxon>
        <taxon>Pseudomonadota</taxon>
        <taxon>Betaproteobacteria</taxon>
        <taxon>Nitrosomonadales</taxon>
        <taxon>Gallionellaceae</taxon>
        <taxon>Candidatus Nitrotoga</taxon>
    </lineage>
</organism>
<gene>
    <name evidence="1" type="ORF">NTG6680_2975</name>
</gene>
<keyword evidence="2" id="KW-1185">Reference proteome</keyword>
<evidence type="ECO:0000313" key="2">
    <source>
        <dbReference type="Proteomes" id="UP000839052"/>
    </source>
</evidence>
<dbReference type="EMBL" id="OU912926">
    <property type="protein sequence ID" value="CAG9934224.1"/>
    <property type="molecule type" value="Genomic_DNA"/>
</dbReference>
<name>A0ABM8Z2W0_9PROT</name>
<reference evidence="1 2" key="1">
    <citation type="submission" date="2021-10" db="EMBL/GenBank/DDBJ databases">
        <authorList>
            <person name="Koch H."/>
        </authorList>
    </citation>
    <scope>NUCLEOTIDE SEQUENCE [LARGE SCALE GENOMIC DNA]</scope>
    <source>
        <strain evidence="1">6680</strain>
    </source>
</reference>
<dbReference type="Proteomes" id="UP000839052">
    <property type="component" value="Chromosome"/>
</dbReference>
<sequence>MVWSRFIYLAEPTKLKFIVIRMQAGISKHAFMYQESPKIYIKQDLHKNEGQ</sequence>
<protein>
    <submittedName>
        <fullName evidence="1">Uncharacterized protein</fullName>
    </submittedName>
</protein>
<accession>A0ABM8Z2W0</accession>